<keyword evidence="4" id="KW-1185">Reference proteome</keyword>
<proteinExistence type="predicted"/>
<reference evidence="3" key="1">
    <citation type="submission" date="2014-09" db="EMBL/GenBank/DDBJ databases">
        <title>Genome sequence of the luminous mushroom Mycena chlorophos for searching fungal bioluminescence genes.</title>
        <authorList>
            <person name="Tanaka Y."/>
            <person name="Kasuga D."/>
            <person name="Oba Y."/>
            <person name="Hase S."/>
            <person name="Sato K."/>
            <person name="Oba Y."/>
            <person name="Sakakibara Y."/>
        </authorList>
    </citation>
    <scope>NUCLEOTIDE SEQUENCE</scope>
</reference>
<feature type="domain" description="KTSC" evidence="2">
    <location>
        <begin position="17"/>
        <end position="70"/>
    </location>
</feature>
<gene>
    <name evidence="3" type="ORF">MCHLO_00022</name>
</gene>
<feature type="compositionally biased region" description="Polar residues" evidence="1">
    <location>
        <begin position="11"/>
        <end position="20"/>
    </location>
</feature>
<sequence length="84" mass="9418">MIPRFPKKSTKQTPPGSSVLSIEHDPATNIMTVTFHGGRTYQYSDVPRDKFKALQSSESKGTFINEHVAPHHTAKRINALRDGR</sequence>
<name>A0ABQ0KUB0_MYCCL</name>
<evidence type="ECO:0000313" key="4">
    <source>
        <dbReference type="Proteomes" id="UP000815677"/>
    </source>
</evidence>
<feature type="compositionally biased region" description="Basic residues" evidence="1">
    <location>
        <begin position="1"/>
        <end position="10"/>
    </location>
</feature>
<evidence type="ECO:0000259" key="2">
    <source>
        <dbReference type="Pfam" id="PF13619"/>
    </source>
</evidence>
<evidence type="ECO:0000313" key="3">
    <source>
        <dbReference type="EMBL" id="GAT42303.1"/>
    </source>
</evidence>
<protein>
    <recommendedName>
        <fullName evidence="2">KTSC domain-containing protein</fullName>
    </recommendedName>
</protein>
<dbReference type="Proteomes" id="UP000815677">
    <property type="component" value="Unassembled WGS sequence"/>
</dbReference>
<dbReference type="Pfam" id="PF13619">
    <property type="entry name" value="KTSC"/>
    <property type="match status" value="1"/>
</dbReference>
<organism evidence="3 4">
    <name type="scientific">Mycena chlorophos</name>
    <name type="common">Agaric fungus</name>
    <name type="synonym">Agaricus chlorophos</name>
    <dbReference type="NCBI Taxonomy" id="658473"/>
    <lineage>
        <taxon>Eukaryota</taxon>
        <taxon>Fungi</taxon>
        <taxon>Dikarya</taxon>
        <taxon>Basidiomycota</taxon>
        <taxon>Agaricomycotina</taxon>
        <taxon>Agaricomycetes</taxon>
        <taxon>Agaricomycetidae</taxon>
        <taxon>Agaricales</taxon>
        <taxon>Marasmiineae</taxon>
        <taxon>Mycenaceae</taxon>
        <taxon>Mycena</taxon>
    </lineage>
</organism>
<evidence type="ECO:0000256" key="1">
    <source>
        <dbReference type="SAM" id="MobiDB-lite"/>
    </source>
</evidence>
<feature type="region of interest" description="Disordered" evidence="1">
    <location>
        <begin position="1"/>
        <end position="24"/>
    </location>
</feature>
<dbReference type="EMBL" id="DF837701">
    <property type="protein sequence ID" value="GAT42303.1"/>
    <property type="molecule type" value="Genomic_DNA"/>
</dbReference>
<dbReference type="InterPro" id="IPR025309">
    <property type="entry name" value="KTSC_dom"/>
</dbReference>
<accession>A0ABQ0KUB0</accession>